<dbReference type="InterPro" id="IPR005110">
    <property type="entry name" value="MoeA_linker/N"/>
</dbReference>
<dbReference type="NCBIfam" id="TIGR00177">
    <property type="entry name" value="molyb_syn"/>
    <property type="match status" value="1"/>
</dbReference>
<dbReference type="UniPathway" id="UPA00344"/>
<dbReference type="AlphaFoldDB" id="A0A8J6TN84"/>
<dbReference type="CDD" id="cd00887">
    <property type="entry name" value="MoeA"/>
    <property type="match status" value="1"/>
</dbReference>
<comment type="function">
    <text evidence="1 6">Catalyzes the insertion of molybdate into adenylated molybdopterin with the concomitant release of AMP.</text>
</comment>
<gene>
    <name evidence="8" type="ORF">H8D96_15405</name>
</gene>
<dbReference type="InterPro" id="IPR036135">
    <property type="entry name" value="MoeA_linker/N_sf"/>
</dbReference>
<evidence type="ECO:0000259" key="7">
    <source>
        <dbReference type="SMART" id="SM00852"/>
    </source>
</evidence>
<dbReference type="GO" id="GO:0061599">
    <property type="term" value="F:molybdopterin molybdotransferase activity"/>
    <property type="evidence" value="ECO:0007669"/>
    <property type="project" value="UniProtKB-UniRule"/>
</dbReference>
<evidence type="ECO:0000313" key="8">
    <source>
        <dbReference type="EMBL" id="MBC8433296.1"/>
    </source>
</evidence>
<dbReference type="SUPFAM" id="SSF63867">
    <property type="entry name" value="MoeA C-terminal domain-like"/>
    <property type="match status" value="1"/>
</dbReference>
<dbReference type="InterPro" id="IPR036425">
    <property type="entry name" value="MoaB/Mog-like_dom_sf"/>
</dbReference>
<dbReference type="Gene3D" id="2.40.340.10">
    <property type="entry name" value="MoeA, C-terminal, domain IV"/>
    <property type="match status" value="1"/>
</dbReference>
<dbReference type="InterPro" id="IPR038987">
    <property type="entry name" value="MoeA-like"/>
</dbReference>
<dbReference type="Pfam" id="PF00994">
    <property type="entry name" value="MoCF_biosynth"/>
    <property type="match status" value="1"/>
</dbReference>
<dbReference type="InterPro" id="IPR005111">
    <property type="entry name" value="MoeA_C_domain_IV"/>
</dbReference>
<proteinExistence type="inferred from homology"/>
<keyword evidence="6" id="KW-0479">Metal-binding</keyword>
<dbReference type="Gene3D" id="3.90.105.10">
    <property type="entry name" value="Molybdopterin biosynthesis moea protein, domain 2"/>
    <property type="match status" value="1"/>
</dbReference>
<dbReference type="InterPro" id="IPR036688">
    <property type="entry name" value="MoeA_C_domain_IV_sf"/>
</dbReference>
<comment type="pathway">
    <text evidence="2 6">Cofactor biosynthesis; molybdopterin biosynthesis.</text>
</comment>
<organism evidence="8 9">
    <name type="scientific">Candidatus Desulfatibia vada</name>
    <dbReference type="NCBI Taxonomy" id="2841696"/>
    <lineage>
        <taxon>Bacteria</taxon>
        <taxon>Pseudomonadati</taxon>
        <taxon>Thermodesulfobacteriota</taxon>
        <taxon>Desulfobacteria</taxon>
        <taxon>Desulfobacterales</taxon>
        <taxon>Desulfobacterales incertae sedis</taxon>
        <taxon>Candidatus Desulfatibia</taxon>
    </lineage>
</organism>
<protein>
    <recommendedName>
        <fullName evidence="6">Molybdopterin molybdenumtransferase</fullName>
        <ecNumber evidence="6">2.10.1.1</ecNumber>
    </recommendedName>
</protein>
<evidence type="ECO:0000256" key="3">
    <source>
        <dbReference type="ARBA" id="ARBA00010763"/>
    </source>
</evidence>
<dbReference type="SMART" id="SM00852">
    <property type="entry name" value="MoCF_biosynth"/>
    <property type="match status" value="1"/>
</dbReference>
<dbReference type="SUPFAM" id="SSF53218">
    <property type="entry name" value="Molybdenum cofactor biosynthesis proteins"/>
    <property type="match status" value="1"/>
</dbReference>
<evidence type="ECO:0000256" key="4">
    <source>
        <dbReference type="ARBA" id="ARBA00023150"/>
    </source>
</evidence>
<comment type="catalytic activity">
    <reaction evidence="5">
        <text>adenylyl-molybdopterin + molybdate = Mo-molybdopterin + AMP + H(+)</text>
        <dbReference type="Rhea" id="RHEA:35047"/>
        <dbReference type="ChEBI" id="CHEBI:15378"/>
        <dbReference type="ChEBI" id="CHEBI:36264"/>
        <dbReference type="ChEBI" id="CHEBI:62727"/>
        <dbReference type="ChEBI" id="CHEBI:71302"/>
        <dbReference type="ChEBI" id="CHEBI:456215"/>
        <dbReference type="EC" id="2.10.1.1"/>
    </reaction>
</comment>
<sequence>MKEFFKVTDLEQVLAYASDFPRVGTEEILLEKAAGRVLAENIVSNVDLPDFVRATMDGYAVKASSTFGSTEGNPGYLSIKGAVEMGESPLFSIASGEAAKISTGGMLPHGADSVVMIEHAEAIDDATIEVYKSVAPGQNVLEKGEDVRQGETILACGRKLRSQETGLLAALGKEAISVYRRPVIAVISTGDEIVPVNEIPGPGQIRDINTYTLANLVRAAGGVPLQLGIVRDNFNDLLETCTKALAQSDMMLISGGSSVGTRDFTIEVLAALPDAGILVHGISISPGKPTILARSRNQALWGLPGHVASAMVVFEIVVRPFIEHIAGLSAQHKKVVKPSAMLSRNLSSAQGRIDYVRVRLVEKEGVLWAEPLLGKSGLIRTMVQADGLIEININSEGLDKGTKVEVLLL</sequence>
<evidence type="ECO:0000256" key="1">
    <source>
        <dbReference type="ARBA" id="ARBA00002901"/>
    </source>
</evidence>
<dbReference type="PANTHER" id="PTHR10192">
    <property type="entry name" value="MOLYBDOPTERIN BIOSYNTHESIS PROTEIN"/>
    <property type="match status" value="1"/>
</dbReference>
<dbReference type="PANTHER" id="PTHR10192:SF5">
    <property type="entry name" value="GEPHYRIN"/>
    <property type="match status" value="1"/>
</dbReference>
<feature type="domain" description="MoaB/Mog" evidence="7">
    <location>
        <begin position="185"/>
        <end position="324"/>
    </location>
</feature>
<reference evidence="8 9" key="1">
    <citation type="submission" date="2020-08" db="EMBL/GenBank/DDBJ databases">
        <title>Bridging the membrane lipid divide: bacteria of the FCB group superphylum have the potential to synthesize archaeal ether lipids.</title>
        <authorList>
            <person name="Villanueva L."/>
            <person name="Von Meijenfeldt F.A.B."/>
            <person name="Westbye A.B."/>
            <person name="Yadav S."/>
            <person name="Hopmans E.C."/>
            <person name="Dutilh B.E."/>
            <person name="Sinninghe Damste J.S."/>
        </authorList>
    </citation>
    <scope>NUCLEOTIDE SEQUENCE [LARGE SCALE GENOMIC DNA]</scope>
    <source>
        <strain evidence="8">NIOZ-UU17</strain>
    </source>
</reference>
<keyword evidence="4 6" id="KW-0501">Molybdenum cofactor biosynthesis</keyword>
<comment type="caution">
    <text evidence="8">The sequence shown here is derived from an EMBL/GenBank/DDBJ whole genome shotgun (WGS) entry which is preliminary data.</text>
</comment>
<dbReference type="GO" id="GO:0005829">
    <property type="term" value="C:cytosol"/>
    <property type="evidence" value="ECO:0007669"/>
    <property type="project" value="TreeGrafter"/>
</dbReference>
<name>A0A8J6TN84_9BACT</name>
<keyword evidence="6" id="KW-0808">Transferase</keyword>
<dbReference type="InterPro" id="IPR001453">
    <property type="entry name" value="MoaB/Mog_dom"/>
</dbReference>
<evidence type="ECO:0000256" key="6">
    <source>
        <dbReference type="RuleBase" id="RU365090"/>
    </source>
</evidence>
<dbReference type="SUPFAM" id="SSF63882">
    <property type="entry name" value="MoeA N-terminal region -like"/>
    <property type="match status" value="1"/>
</dbReference>
<keyword evidence="6" id="KW-0460">Magnesium</keyword>
<accession>A0A8J6TN84</accession>
<evidence type="ECO:0000313" key="9">
    <source>
        <dbReference type="Proteomes" id="UP000605201"/>
    </source>
</evidence>
<dbReference type="EMBL" id="JACNIG010000287">
    <property type="protein sequence ID" value="MBC8433296.1"/>
    <property type="molecule type" value="Genomic_DNA"/>
</dbReference>
<dbReference type="Proteomes" id="UP000605201">
    <property type="component" value="Unassembled WGS sequence"/>
</dbReference>
<dbReference type="Gene3D" id="3.40.980.10">
    <property type="entry name" value="MoaB/Mog-like domain"/>
    <property type="match status" value="1"/>
</dbReference>
<dbReference type="Pfam" id="PF03453">
    <property type="entry name" value="MoeA_N"/>
    <property type="match status" value="1"/>
</dbReference>
<dbReference type="GO" id="GO:0006777">
    <property type="term" value="P:Mo-molybdopterin cofactor biosynthetic process"/>
    <property type="evidence" value="ECO:0007669"/>
    <property type="project" value="UniProtKB-UniRule"/>
</dbReference>
<dbReference type="EC" id="2.10.1.1" evidence="6"/>
<dbReference type="GO" id="GO:0046872">
    <property type="term" value="F:metal ion binding"/>
    <property type="evidence" value="ECO:0007669"/>
    <property type="project" value="UniProtKB-UniRule"/>
</dbReference>
<keyword evidence="6" id="KW-0500">Molybdenum</keyword>
<dbReference type="Pfam" id="PF03454">
    <property type="entry name" value="MoeA_C"/>
    <property type="match status" value="1"/>
</dbReference>
<dbReference type="NCBIfam" id="NF045515">
    <property type="entry name" value="Glp_gephyrin"/>
    <property type="match status" value="1"/>
</dbReference>
<dbReference type="Gene3D" id="2.170.190.11">
    <property type="entry name" value="Molybdopterin biosynthesis moea protein, domain 3"/>
    <property type="match status" value="1"/>
</dbReference>
<comment type="similarity">
    <text evidence="3 6">Belongs to the MoeA family.</text>
</comment>
<evidence type="ECO:0000256" key="2">
    <source>
        <dbReference type="ARBA" id="ARBA00005046"/>
    </source>
</evidence>
<evidence type="ECO:0000256" key="5">
    <source>
        <dbReference type="ARBA" id="ARBA00047317"/>
    </source>
</evidence>
<comment type="cofactor">
    <cofactor evidence="6">
        <name>Mg(2+)</name>
        <dbReference type="ChEBI" id="CHEBI:18420"/>
    </cofactor>
</comment>